<evidence type="ECO:0000256" key="1">
    <source>
        <dbReference type="ARBA" id="ARBA00022737"/>
    </source>
</evidence>
<feature type="signal peptide" evidence="5">
    <location>
        <begin position="1"/>
        <end position="20"/>
    </location>
</feature>
<keyword evidence="5" id="KW-0732">Signal</keyword>
<dbReference type="Proteomes" id="UP000463939">
    <property type="component" value="Chromosome"/>
</dbReference>
<gene>
    <name evidence="6" type="ORF">SFSGTM_12370</name>
</gene>
<dbReference type="SMART" id="SM00028">
    <property type="entry name" value="TPR"/>
    <property type="match status" value="1"/>
</dbReference>
<evidence type="ECO:0000313" key="6">
    <source>
        <dbReference type="EMBL" id="BBP00529.1"/>
    </source>
</evidence>
<dbReference type="AlphaFoldDB" id="A0A809RFC9"/>
<keyword evidence="7" id="KW-1185">Reference proteome</keyword>
<dbReference type="RefSeq" id="WP_162084448.1">
    <property type="nucleotide sequence ID" value="NZ_AP021881.1"/>
</dbReference>
<dbReference type="Gene3D" id="1.25.40.10">
    <property type="entry name" value="Tetratricopeptide repeat domain"/>
    <property type="match status" value="1"/>
</dbReference>
<evidence type="ECO:0000313" key="7">
    <source>
        <dbReference type="Proteomes" id="UP000463939"/>
    </source>
</evidence>
<reference evidence="7" key="1">
    <citation type="submission" date="2019-11" db="EMBL/GenBank/DDBJ databases">
        <title>Isolation and characterization of a novel species in the genus Sulfuriferula.</title>
        <authorList>
            <person name="Mochizuki J."/>
            <person name="Kojima H."/>
            <person name="Fukui M."/>
        </authorList>
    </citation>
    <scope>NUCLEOTIDE SEQUENCE [LARGE SCALE GENOMIC DNA]</scope>
    <source>
        <strain evidence="7">SGTM</strain>
    </source>
</reference>
<dbReference type="InterPro" id="IPR011990">
    <property type="entry name" value="TPR-like_helical_dom_sf"/>
</dbReference>
<evidence type="ECO:0000256" key="4">
    <source>
        <dbReference type="SAM" id="MobiDB-lite"/>
    </source>
</evidence>
<feature type="compositionally biased region" description="Low complexity" evidence="4">
    <location>
        <begin position="128"/>
        <end position="154"/>
    </location>
</feature>
<evidence type="ECO:0000256" key="5">
    <source>
        <dbReference type="SAM" id="SignalP"/>
    </source>
</evidence>
<keyword evidence="2 3" id="KW-0802">TPR repeat</keyword>
<evidence type="ECO:0000256" key="3">
    <source>
        <dbReference type="PROSITE-ProRule" id="PRU00339"/>
    </source>
</evidence>
<feature type="region of interest" description="Disordered" evidence="4">
    <location>
        <begin position="127"/>
        <end position="290"/>
    </location>
</feature>
<feature type="repeat" description="TPR" evidence="3">
    <location>
        <begin position="80"/>
        <end position="113"/>
    </location>
</feature>
<evidence type="ECO:0008006" key="8">
    <source>
        <dbReference type="Google" id="ProtNLM"/>
    </source>
</evidence>
<proteinExistence type="predicted"/>
<sequence length="310" mass="33303">MKRVLFLTVALLLVTEQAMASELWDSLWLNANQRAEKMLSHGDAAGAAKFYQDSRHKAYAQLKAGDFANAAQGFSRFDDSDGNYNRGNALARAGKLQDAIKAYDAALAHDPKNKDAKHNRDLLEKLKQQQPPQSKDGNKQSGQSDGKQGKQQDNNAKGSGDRQGQNNSSQNGKDQQAKSAQSKPGGDAKQSAGQQPSPQNQPADIAKSNAQANSQAQPNQSQSKQGQAQPASSANPQKAADDAAQAQRDASAALGKSSDKNTVPAAADVPGSEKQLAQEQWLRQIPDDPSGLLRRKFLIEHMLRQQGGQQ</sequence>
<protein>
    <recommendedName>
        <fullName evidence="8">TPR domain protein in aerotolerance operon</fullName>
    </recommendedName>
</protein>
<dbReference type="InterPro" id="IPR019734">
    <property type="entry name" value="TPR_rpt"/>
</dbReference>
<dbReference type="PROSITE" id="PS50005">
    <property type="entry name" value="TPR"/>
    <property type="match status" value="1"/>
</dbReference>
<feature type="compositionally biased region" description="Polar residues" evidence="4">
    <location>
        <begin position="191"/>
        <end position="202"/>
    </location>
</feature>
<feature type="compositionally biased region" description="Polar residues" evidence="4">
    <location>
        <begin position="162"/>
        <end position="182"/>
    </location>
</feature>
<accession>A0A809RFC9</accession>
<organism evidence="6 7">
    <name type="scientific">Sulfuriferula nivalis</name>
    <dbReference type="NCBI Taxonomy" id="2675298"/>
    <lineage>
        <taxon>Bacteria</taxon>
        <taxon>Pseudomonadati</taxon>
        <taxon>Pseudomonadota</taxon>
        <taxon>Betaproteobacteria</taxon>
        <taxon>Nitrosomonadales</taxon>
        <taxon>Sulfuricellaceae</taxon>
        <taxon>Sulfuriferula</taxon>
    </lineage>
</organism>
<dbReference type="InterPro" id="IPR013105">
    <property type="entry name" value="TPR_2"/>
</dbReference>
<feature type="compositionally biased region" description="Low complexity" evidence="4">
    <location>
        <begin position="206"/>
        <end position="253"/>
    </location>
</feature>
<dbReference type="EMBL" id="AP021881">
    <property type="protein sequence ID" value="BBP00529.1"/>
    <property type="molecule type" value="Genomic_DNA"/>
</dbReference>
<feature type="chain" id="PRO_5032557226" description="TPR domain protein in aerotolerance operon" evidence="5">
    <location>
        <begin position="21"/>
        <end position="310"/>
    </location>
</feature>
<dbReference type="Pfam" id="PF07719">
    <property type="entry name" value="TPR_2"/>
    <property type="match status" value="1"/>
</dbReference>
<dbReference type="SUPFAM" id="SSF48452">
    <property type="entry name" value="TPR-like"/>
    <property type="match status" value="1"/>
</dbReference>
<evidence type="ECO:0000256" key="2">
    <source>
        <dbReference type="ARBA" id="ARBA00022803"/>
    </source>
</evidence>
<dbReference type="KEGG" id="sniv:SFSGTM_12370"/>
<name>A0A809RFC9_9PROT</name>
<keyword evidence="1" id="KW-0677">Repeat</keyword>